<dbReference type="EMBL" id="ABIY02000016">
    <property type="protein sequence ID" value="EDV02727.1"/>
    <property type="molecule type" value="Genomic_DNA"/>
</dbReference>
<accession>B3JE24</accession>
<protein>
    <recommendedName>
        <fullName evidence="3">MobA protein</fullName>
    </recommendedName>
</protein>
<evidence type="ECO:0000313" key="2">
    <source>
        <dbReference type="Proteomes" id="UP000003146"/>
    </source>
</evidence>
<dbReference type="NCBIfam" id="NF041324">
    <property type="entry name" value="Bacteroid_MobA"/>
    <property type="match status" value="1"/>
</dbReference>
<dbReference type="eggNOG" id="ENOG50340J3">
    <property type="taxonomic scope" value="Bacteria"/>
</dbReference>
<evidence type="ECO:0000313" key="1">
    <source>
        <dbReference type="EMBL" id="EDV02727.1"/>
    </source>
</evidence>
<comment type="caution">
    <text evidence="1">The sequence shown here is derived from an EMBL/GenBank/DDBJ whole genome shotgun (WGS) entry which is preliminary data.</text>
</comment>
<gene>
    <name evidence="1" type="ORF">BACCOP_00114</name>
</gene>
<dbReference type="AlphaFoldDB" id="B3JE24"/>
<name>B3JE24_9BACT</name>
<dbReference type="STRING" id="470145.BACCOP_00114"/>
<sequence length="164" mass="19454">MRAGSCACAVKRTTKSIIKMNKKKNVDEASLKWGRHPKESRKSHCVMVRFDNEEWQKFLAMYEKSGVYARAVFLKAHFFGQPFRVLVTDRTLLDYCTKLSAFHAQYRMVGNNYNQTVRELRCHFSEKKAMALLYRLEKCTEELVALTRQVVELSREFEERWSRR</sequence>
<evidence type="ECO:0008006" key="3">
    <source>
        <dbReference type="Google" id="ProtNLM"/>
    </source>
</evidence>
<dbReference type="Proteomes" id="UP000003146">
    <property type="component" value="Unassembled WGS sequence"/>
</dbReference>
<dbReference type="InterPro" id="IPR045788">
    <property type="entry name" value="MobC_2"/>
</dbReference>
<reference evidence="1 2" key="2">
    <citation type="submission" date="2008-04" db="EMBL/GenBank/DDBJ databases">
        <authorList>
            <person name="Fulton L."/>
            <person name="Clifton S."/>
            <person name="Fulton B."/>
            <person name="Xu J."/>
            <person name="Minx P."/>
            <person name="Pepin K.H."/>
            <person name="Johnson M."/>
            <person name="Thiruvilangam P."/>
            <person name="Bhonagiri V."/>
            <person name="Nash W.E."/>
            <person name="Mardis E.R."/>
            <person name="Wilson R.K."/>
        </authorList>
    </citation>
    <scope>NUCLEOTIDE SEQUENCE [LARGE SCALE GENOMIC DNA]</scope>
    <source>
        <strain evidence="1 2">DSM 17136</strain>
    </source>
</reference>
<proteinExistence type="predicted"/>
<dbReference type="HOGENOM" id="CLU_109688_1_0_10"/>
<dbReference type="Pfam" id="PF19514">
    <property type="entry name" value="MobC_2"/>
    <property type="match status" value="1"/>
</dbReference>
<reference evidence="1 2" key="1">
    <citation type="submission" date="2008-04" db="EMBL/GenBank/DDBJ databases">
        <title>Draft genome sequence of Bacteroides coprocola (DSM 17136).</title>
        <authorList>
            <person name="Sudarsanam P."/>
            <person name="Ley R."/>
            <person name="Guruge J."/>
            <person name="Turnbaugh P.J."/>
            <person name="Mahowald M."/>
            <person name="Liep D."/>
            <person name="Gordon J."/>
        </authorList>
    </citation>
    <scope>NUCLEOTIDE SEQUENCE [LARGE SCALE GENOMIC DNA]</scope>
    <source>
        <strain evidence="1 2">DSM 17136</strain>
    </source>
</reference>
<organism evidence="1 2">
    <name type="scientific">Phocaeicola coprocola DSM 17136</name>
    <dbReference type="NCBI Taxonomy" id="470145"/>
    <lineage>
        <taxon>Bacteria</taxon>
        <taxon>Pseudomonadati</taxon>
        <taxon>Bacteroidota</taxon>
        <taxon>Bacteroidia</taxon>
        <taxon>Bacteroidales</taxon>
        <taxon>Bacteroidaceae</taxon>
        <taxon>Phocaeicola</taxon>
    </lineage>
</organism>